<sequence length="86" mass="9195">MNSTPGSTREMRRGGLGATRWGSEACGSSSIVVPTLRRLLLLRRLAGTGARPAQIRGPPGGHQDRPRAARTISVPMLFEAIERSVS</sequence>
<dbReference type="EMBL" id="JAHLEM010000196">
    <property type="protein sequence ID" value="MBU3866073.1"/>
    <property type="molecule type" value="Genomic_DNA"/>
</dbReference>
<name>A0ABS6CGL7_9ACTN</name>
<comment type="caution">
    <text evidence="2">The sequence shown here is derived from an EMBL/GenBank/DDBJ whole genome shotgun (WGS) entry which is preliminary data.</text>
</comment>
<reference evidence="2 3" key="1">
    <citation type="submission" date="2021-06" db="EMBL/GenBank/DDBJ databases">
        <authorList>
            <person name="Pan X."/>
        </authorList>
    </citation>
    <scope>NUCLEOTIDE SEQUENCE [LARGE SCALE GENOMIC DNA]</scope>
    <source>
        <strain evidence="2 3">4503</strain>
    </source>
</reference>
<dbReference type="Proteomes" id="UP000720508">
    <property type="component" value="Unassembled WGS sequence"/>
</dbReference>
<dbReference type="RefSeq" id="WP_216343147.1">
    <property type="nucleotide sequence ID" value="NZ_JAHLEM010000196.1"/>
</dbReference>
<organism evidence="2 3">
    <name type="scientific">Streptomyces niphimycinicus</name>
    <dbReference type="NCBI Taxonomy" id="2842201"/>
    <lineage>
        <taxon>Bacteria</taxon>
        <taxon>Bacillati</taxon>
        <taxon>Actinomycetota</taxon>
        <taxon>Actinomycetes</taxon>
        <taxon>Kitasatosporales</taxon>
        <taxon>Streptomycetaceae</taxon>
        <taxon>Streptomyces</taxon>
    </lineage>
</organism>
<proteinExistence type="predicted"/>
<keyword evidence="3" id="KW-1185">Reference proteome</keyword>
<protein>
    <submittedName>
        <fullName evidence="2">Uncharacterized protein</fullName>
    </submittedName>
</protein>
<evidence type="ECO:0000256" key="1">
    <source>
        <dbReference type="SAM" id="MobiDB-lite"/>
    </source>
</evidence>
<evidence type="ECO:0000313" key="3">
    <source>
        <dbReference type="Proteomes" id="UP000720508"/>
    </source>
</evidence>
<gene>
    <name evidence="2" type="ORF">KN815_18915</name>
</gene>
<accession>A0ABS6CGL7</accession>
<feature type="region of interest" description="Disordered" evidence="1">
    <location>
        <begin position="1"/>
        <end position="24"/>
    </location>
</feature>
<evidence type="ECO:0000313" key="2">
    <source>
        <dbReference type="EMBL" id="MBU3866073.1"/>
    </source>
</evidence>